<dbReference type="Proteomes" id="UP000008420">
    <property type="component" value="Segment"/>
</dbReference>
<accession>G1D6B1</accession>
<evidence type="ECO:0000313" key="1">
    <source>
        <dbReference type="EMBL" id="AEK10310.1"/>
    </source>
</evidence>
<name>G1D6B1_9CAUD</name>
<organism evidence="1 2">
    <name type="scientific">Mycobacterium phage Switzer</name>
    <dbReference type="NCBI Taxonomy" id="1034118"/>
    <lineage>
        <taxon>Viruses</taxon>
        <taxon>Duplodnaviria</taxon>
        <taxon>Heunggongvirae</taxon>
        <taxon>Uroviricota</taxon>
        <taxon>Caudoviricetes</taxon>
        <taxon>Fromanvirus</taxon>
        <taxon>Fromanvirus switzer</taxon>
    </lineage>
</organism>
<dbReference type="OrthoDB" id="21770at10239"/>
<dbReference type="GeneID" id="40083755"/>
<gene>
    <name evidence="1" type="primary">11</name>
    <name evidence="1" type="ORF">PBI_SWITZER_11</name>
</gene>
<dbReference type="EMBL" id="JF937108">
    <property type="protein sequence ID" value="AEK10310.1"/>
    <property type="molecule type" value="Genomic_DNA"/>
</dbReference>
<proteinExistence type="predicted"/>
<sequence>MPLFRKKPIVIEAMHLVPYEAPEVYSWIKENTAGSFDPEVFLDPDPDGSYPESGVSVDPRDGRLVIATLEGLHWADYGDWIIRGVQGEFYPCKPAIFDSTYEAA</sequence>
<evidence type="ECO:0000313" key="2">
    <source>
        <dbReference type="Proteomes" id="UP000008420"/>
    </source>
</evidence>
<dbReference type="KEGG" id="vg:40083755"/>
<protein>
    <submittedName>
        <fullName evidence="1">Uncharacterized protein</fullName>
    </submittedName>
</protein>
<reference evidence="1 2" key="1">
    <citation type="journal article" date="2012" name="J. Virol.">
        <title>Complete Genome Sequences of 138 Mycobacteriophages.</title>
        <authorList>
            <consortium name="the Science Education Alliance Phage Hunters Advancing Genomics and Evolutionary Science Program"/>
            <consortium name="the KwaZulu-Natal Research Institute for Tuberculosis and HIV Mycobacterial Genetics Course Students"/>
            <consortium name="the Phage Hunters Integrating Research and Education Program"/>
            <person name="Hatfull G.F."/>
        </authorList>
    </citation>
    <scope>NUCLEOTIDE SEQUENCE [LARGE SCALE GENOMIC DNA]</scope>
    <source>
        <strain evidence="1">Switzer</strain>
    </source>
</reference>
<keyword evidence="2" id="KW-1185">Reference proteome</keyword>
<dbReference type="RefSeq" id="YP_009607740.1">
    <property type="nucleotide sequence ID" value="NC_041985.1"/>
</dbReference>